<reference evidence="2" key="1">
    <citation type="submission" date="2006-06" db="EMBL/GenBank/DDBJ databases">
        <title>Complete sequence of Trichodesmium erythraeum IMS101.</title>
        <authorList>
            <consortium name="US DOE Joint Genome Institute"/>
            <person name="Copeland A."/>
            <person name="Lucas S."/>
            <person name="Lapidus A."/>
            <person name="Barry K."/>
            <person name="Detter J.C."/>
            <person name="Glavina del Rio T."/>
            <person name="Hammon N."/>
            <person name="Israni S."/>
            <person name="Dalin E."/>
            <person name="Tice H."/>
            <person name="Pitluck S."/>
            <person name="Kiss H."/>
            <person name="Munk A.C."/>
            <person name="Brettin T."/>
            <person name="Bruce D."/>
            <person name="Han C."/>
            <person name="Tapia R."/>
            <person name="Gilna P."/>
            <person name="Schmutz J."/>
            <person name="Larimer F."/>
            <person name="Land M."/>
            <person name="Hauser L."/>
            <person name="Kyrpides N."/>
            <person name="Kim E."/>
            <person name="Richardson P."/>
        </authorList>
    </citation>
    <scope>NUCLEOTIDE SEQUENCE [LARGE SCALE GENOMIC DNA]</scope>
    <source>
        <strain evidence="2">IMS101</strain>
    </source>
</reference>
<dbReference type="AlphaFoldDB" id="Q115V4"/>
<protein>
    <recommendedName>
        <fullName evidence="1">Effector-associated domain-containing protein</fullName>
    </recommendedName>
</protein>
<gene>
    <name evidence="2" type="ordered locus">Tery_1424</name>
</gene>
<feature type="domain" description="Effector-associated" evidence="1">
    <location>
        <begin position="17"/>
        <end position="94"/>
    </location>
</feature>
<name>Q115V4_TRIEI</name>
<accession>Q115V4</accession>
<dbReference type="Pfam" id="PF19961">
    <property type="entry name" value="EAD8"/>
    <property type="match status" value="1"/>
</dbReference>
<dbReference type="HOGENOM" id="CLU_865847_0_0_3"/>
<organism evidence="2">
    <name type="scientific">Trichodesmium erythraeum (strain IMS101)</name>
    <dbReference type="NCBI Taxonomy" id="203124"/>
    <lineage>
        <taxon>Bacteria</taxon>
        <taxon>Bacillati</taxon>
        <taxon>Cyanobacteriota</taxon>
        <taxon>Cyanophyceae</taxon>
        <taxon>Oscillatoriophycideae</taxon>
        <taxon>Oscillatoriales</taxon>
        <taxon>Microcoleaceae</taxon>
        <taxon>Trichodesmium</taxon>
    </lineage>
</organism>
<dbReference type="OrthoDB" id="9770276at2"/>
<evidence type="ECO:0000313" key="2">
    <source>
        <dbReference type="EMBL" id="ABG50720.1"/>
    </source>
</evidence>
<dbReference type="RefSeq" id="WP_011611097.1">
    <property type="nucleotide sequence ID" value="NC_008312.1"/>
</dbReference>
<dbReference type="InterPro" id="IPR045437">
    <property type="entry name" value="EAD8"/>
</dbReference>
<evidence type="ECO:0000259" key="1">
    <source>
        <dbReference type="Pfam" id="PF19961"/>
    </source>
</evidence>
<dbReference type="EMBL" id="CP000393">
    <property type="protein sequence ID" value="ABG50720.1"/>
    <property type="molecule type" value="Genomic_DNA"/>
</dbReference>
<proteinExistence type="predicted"/>
<dbReference type="KEGG" id="ter:Tery_1424"/>
<dbReference type="STRING" id="203124.Tery_1424"/>
<sequence>MSSTEAIIFSILNRDNITQLELIFQRLFQQFDSISGRRAFLQLAGIDDYFINGRDFNLPPQQFITILVADLKSYRISRQNPYYHPLLFIIDYVINQPREKFYHLDDRDIEYLATFRKRGDLQIKIYLQNQSPETIKRNTQNLDIYLNKIEKNLKNQGALDIQNNVLSKDRKFEFERVAKITDFELHFDAFNMRGDAFFIIDYFPSINTKSLRQYSTQCLEYGKDKATSSVGTQILNARVPCNICFAIAVVKNLDKETKIKIRQENPFDQNLDLLWYEVPVIYCLDEKILYFYDQPSSFWEKFKGEVVWTRLREVIETTLTP</sequence>
<dbReference type="eggNOG" id="COG0775">
    <property type="taxonomic scope" value="Bacteria"/>
</dbReference>